<proteinExistence type="predicted"/>
<reference evidence="2" key="2">
    <citation type="submission" date="2020-08" db="EMBL/GenBank/DDBJ databases">
        <authorList>
            <person name="Shumante A."/>
            <person name="Zimin A.V."/>
            <person name="Puiu D."/>
            <person name="Salzberg S.L."/>
        </authorList>
    </citation>
    <scope>NUCLEOTIDE SEQUENCE</scope>
    <source>
        <strain evidence="2">WC2-LM</strain>
        <tissue evidence="2">Liver</tissue>
    </source>
</reference>
<feature type="region of interest" description="Disordered" evidence="1">
    <location>
        <begin position="90"/>
        <end position="124"/>
    </location>
</feature>
<dbReference type="AlphaFoldDB" id="A0A5E4CY22"/>
<evidence type="ECO:0000256" key="1">
    <source>
        <dbReference type="SAM" id="MobiDB-lite"/>
    </source>
</evidence>
<accession>A0A5E4CY22</accession>
<gene>
    <name evidence="2" type="ORF">GHT09_009965</name>
    <name evidence="3" type="ORF">MONAX_5E031614</name>
</gene>
<name>A0A5E4CY22_MARMO</name>
<evidence type="ECO:0000313" key="2">
    <source>
        <dbReference type="EMBL" id="KAF7478904.1"/>
    </source>
</evidence>
<reference evidence="3 4" key="1">
    <citation type="submission" date="2019-04" db="EMBL/GenBank/DDBJ databases">
        <authorList>
            <person name="Alioto T."/>
            <person name="Alioto T."/>
        </authorList>
    </citation>
    <scope>NUCLEOTIDE SEQUENCE [LARGE SCALE GENOMIC DNA]</scope>
</reference>
<dbReference type="Proteomes" id="UP000662637">
    <property type="component" value="Unassembled WGS sequence"/>
</dbReference>
<sequence length="124" mass="13428">MVTRNDSKLLIQKNQQRAPLQTMRPLLCLWLAVGTEPAANGPGVLMVMKGMIPPERVGRLLHAEHHTKNAAATLRSIQLVMCKRCHTWTPGSAHSGHPSVSALLHPGSRDGDGKVDLPTSTQSL</sequence>
<dbReference type="EMBL" id="CABDUW010002196">
    <property type="protein sequence ID" value="VTJ85852.1"/>
    <property type="molecule type" value="Genomic_DNA"/>
</dbReference>
<keyword evidence="4" id="KW-1185">Reference proteome</keyword>
<dbReference type="EMBL" id="WJEC01001432">
    <property type="protein sequence ID" value="KAF7478904.1"/>
    <property type="molecule type" value="Genomic_DNA"/>
</dbReference>
<dbReference type="Proteomes" id="UP000335636">
    <property type="component" value="Unassembled WGS sequence"/>
</dbReference>
<protein>
    <submittedName>
        <fullName evidence="3">Uncharacterized protein</fullName>
    </submittedName>
</protein>
<evidence type="ECO:0000313" key="4">
    <source>
        <dbReference type="Proteomes" id="UP000335636"/>
    </source>
</evidence>
<evidence type="ECO:0000313" key="3">
    <source>
        <dbReference type="EMBL" id="VTJ85852.1"/>
    </source>
</evidence>
<organism evidence="3 4">
    <name type="scientific">Marmota monax</name>
    <name type="common">Woodchuck</name>
    <dbReference type="NCBI Taxonomy" id="9995"/>
    <lineage>
        <taxon>Eukaryota</taxon>
        <taxon>Metazoa</taxon>
        <taxon>Chordata</taxon>
        <taxon>Craniata</taxon>
        <taxon>Vertebrata</taxon>
        <taxon>Euteleostomi</taxon>
        <taxon>Mammalia</taxon>
        <taxon>Eutheria</taxon>
        <taxon>Euarchontoglires</taxon>
        <taxon>Glires</taxon>
        <taxon>Rodentia</taxon>
        <taxon>Sciuromorpha</taxon>
        <taxon>Sciuridae</taxon>
        <taxon>Xerinae</taxon>
        <taxon>Marmotini</taxon>
        <taxon>Marmota</taxon>
    </lineage>
</organism>